<evidence type="ECO:0000313" key="3">
    <source>
        <dbReference type="Proteomes" id="UP000693892"/>
    </source>
</evidence>
<evidence type="ECO:0000313" key="2">
    <source>
        <dbReference type="EMBL" id="CAG7605545.1"/>
    </source>
</evidence>
<keyword evidence="3" id="KW-1185">Reference proteome</keyword>
<dbReference type="InterPro" id="IPR028973">
    <property type="entry name" value="PhnB-like"/>
</dbReference>
<dbReference type="InterPro" id="IPR004360">
    <property type="entry name" value="Glyas_Fos-R_dOase_dom"/>
</dbReference>
<protein>
    <recommendedName>
        <fullName evidence="1">Glyoxalase/fosfomycin resistance/dioxygenase domain-containing protein</fullName>
    </recommendedName>
</protein>
<dbReference type="AlphaFoldDB" id="A0A916JVY7"/>
<feature type="domain" description="Glyoxalase/fosfomycin resistance/dioxygenase" evidence="1">
    <location>
        <begin position="11"/>
        <end position="137"/>
    </location>
</feature>
<dbReference type="CDD" id="cd06588">
    <property type="entry name" value="PhnB_like"/>
    <property type="match status" value="1"/>
</dbReference>
<organism evidence="2 3">
    <name type="scientific">Leucobacter soli</name>
    <dbReference type="NCBI Taxonomy" id="2812850"/>
    <lineage>
        <taxon>Bacteria</taxon>
        <taxon>Bacillati</taxon>
        <taxon>Actinomycetota</taxon>
        <taxon>Actinomycetes</taxon>
        <taxon>Micrococcales</taxon>
        <taxon>Microbacteriaceae</taxon>
        <taxon>Leucobacter</taxon>
    </lineage>
</organism>
<dbReference type="RefSeq" id="WP_218114462.1">
    <property type="nucleotide sequence ID" value="NZ_CAJVAP010000007.1"/>
</dbReference>
<dbReference type="Proteomes" id="UP000693892">
    <property type="component" value="Unassembled WGS sequence"/>
</dbReference>
<dbReference type="EMBL" id="CAJVAP010000007">
    <property type="protein sequence ID" value="CAG7605545.1"/>
    <property type="molecule type" value="Genomic_DNA"/>
</dbReference>
<proteinExistence type="predicted"/>
<sequence>MTQSIATYVALPGTTAEAMEHWHEVFGGELSIIRYRDMPLEGMPFEPDPDAVAHATLTLPDGAGIIAGSDVMDDENDYPVRGTAYSLLVTTATADEARAGFERMLGSGGSVGMPFEKAPWGDWYGQVFDRFGVMWAFSCEND</sequence>
<dbReference type="PANTHER" id="PTHR33990">
    <property type="entry name" value="PROTEIN YJDN-RELATED"/>
    <property type="match status" value="1"/>
</dbReference>
<comment type="caution">
    <text evidence="2">The sequence shown here is derived from an EMBL/GenBank/DDBJ whole genome shotgun (WGS) entry which is preliminary data.</text>
</comment>
<evidence type="ECO:0000259" key="1">
    <source>
        <dbReference type="Pfam" id="PF00903"/>
    </source>
</evidence>
<gene>
    <name evidence="2" type="ORF">LEUCIP111803_00840</name>
</gene>
<dbReference type="PANTHER" id="PTHR33990:SF1">
    <property type="entry name" value="PROTEIN YJDN"/>
    <property type="match status" value="1"/>
</dbReference>
<accession>A0A916JVY7</accession>
<dbReference type="Pfam" id="PF00903">
    <property type="entry name" value="Glyoxalase"/>
    <property type="match status" value="1"/>
</dbReference>
<reference evidence="2" key="1">
    <citation type="submission" date="2021-06" db="EMBL/GenBank/DDBJ databases">
        <authorList>
            <person name="Criscuolo A."/>
        </authorList>
    </citation>
    <scope>NUCLEOTIDE SEQUENCE</scope>
    <source>
        <strain evidence="2">CIP111803</strain>
    </source>
</reference>
<name>A0A916JVY7_9MICO</name>